<dbReference type="EMBL" id="JAWZSR010000004">
    <property type="protein sequence ID" value="MDX8046297.1"/>
    <property type="molecule type" value="Genomic_DNA"/>
</dbReference>
<evidence type="ECO:0000313" key="1">
    <source>
        <dbReference type="EMBL" id="MDX8046297.1"/>
    </source>
</evidence>
<comment type="caution">
    <text evidence="1">The sequence shown here is derived from an EMBL/GenBank/DDBJ whole genome shotgun (WGS) entry which is preliminary data.</text>
</comment>
<proteinExistence type="predicted"/>
<sequence length="158" mass="17495">MTNRSTNGRIDSASKVILASPQTIYQAFLNPESLVLWLPPKGMLGHIDMFEPRKGGNYSMTLTYELDHSTPGKTSENTDVSQGMFLELVPDKKIVLSVKFDSNHPAFSGEMIQTWYLEAVSEGTKVTIVCENVPEGVRKADHDEGLISTLENLATFTE</sequence>
<organism evidence="1 2">
    <name type="scientific">Gracilibacillus pellucidus</name>
    <dbReference type="NCBI Taxonomy" id="3095368"/>
    <lineage>
        <taxon>Bacteria</taxon>
        <taxon>Bacillati</taxon>
        <taxon>Bacillota</taxon>
        <taxon>Bacilli</taxon>
        <taxon>Bacillales</taxon>
        <taxon>Bacillaceae</taxon>
        <taxon>Gracilibacillus</taxon>
    </lineage>
</organism>
<gene>
    <name evidence="1" type="ORF">SH601_09870</name>
</gene>
<dbReference type="Proteomes" id="UP001277972">
    <property type="component" value="Unassembled WGS sequence"/>
</dbReference>
<accession>A0ACC6M668</accession>
<reference evidence="1" key="1">
    <citation type="submission" date="2023-11" db="EMBL/GenBank/DDBJ databases">
        <title>Gracilibacillus pellucida a moderately halophilic bacterium isolated from saline soil in Xinjiang province.</title>
        <authorList>
            <person name="Zhang Z."/>
            <person name="Tan F."/>
            <person name="Wang Y."/>
            <person name="Xia M."/>
        </authorList>
    </citation>
    <scope>NUCLEOTIDE SEQUENCE</scope>
    <source>
        <strain evidence="1">S3-1-1</strain>
    </source>
</reference>
<name>A0ACC6M668_9BACI</name>
<evidence type="ECO:0000313" key="2">
    <source>
        <dbReference type="Proteomes" id="UP001277972"/>
    </source>
</evidence>
<protein>
    <submittedName>
        <fullName evidence="1">SRPBCC domain-containing protein</fullName>
    </submittedName>
</protein>
<keyword evidence="2" id="KW-1185">Reference proteome</keyword>